<gene>
    <name evidence="2" type="ORF">KDH_48330</name>
</gene>
<evidence type="ECO:0000313" key="2">
    <source>
        <dbReference type="EMBL" id="GLV57999.1"/>
    </source>
</evidence>
<sequence>MGGRGRGRFAASRGKPGTYGGTPPTLLSLSPPKAGMQKVCHTQFKKEGNDYHSLMHI</sequence>
<accession>A0ABQ6FUQ4</accession>
<feature type="compositionally biased region" description="Low complexity" evidence="1">
    <location>
        <begin position="21"/>
        <end position="32"/>
    </location>
</feature>
<dbReference type="Proteomes" id="UP001344906">
    <property type="component" value="Unassembled WGS sequence"/>
</dbReference>
<evidence type="ECO:0000256" key="1">
    <source>
        <dbReference type="SAM" id="MobiDB-lite"/>
    </source>
</evidence>
<dbReference type="EMBL" id="BSRI01000002">
    <property type="protein sequence ID" value="GLV57999.1"/>
    <property type="molecule type" value="Genomic_DNA"/>
</dbReference>
<feature type="region of interest" description="Disordered" evidence="1">
    <location>
        <begin position="1"/>
        <end position="34"/>
    </location>
</feature>
<evidence type="ECO:0000313" key="3">
    <source>
        <dbReference type="Proteomes" id="UP001344906"/>
    </source>
</evidence>
<name>A0ABQ6FUQ4_9CHLR</name>
<keyword evidence="3" id="KW-1185">Reference proteome</keyword>
<comment type="caution">
    <text evidence="2">The sequence shown here is derived from an EMBL/GenBank/DDBJ whole genome shotgun (WGS) entry which is preliminary data.</text>
</comment>
<reference evidence="2 3" key="1">
    <citation type="submission" date="2023-02" db="EMBL/GenBank/DDBJ databases">
        <title>Dictyobacter halimunensis sp. nov., a new member of the class Ktedonobacteria from forest soil in a geothermal area.</title>
        <authorList>
            <person name="Rachmania M.K."/>
            <person name="Ningsih F."/>
            <person name="Sakai Y."/>
            <person name="Yabe S."/>
            <person name="Yokota A."/>
            <person name="Sjamsuridzal W."/>
        </authorList>
    </citation>
    <scope>NUCLEOTIDE SEQUENCE [LARGE SCALE GENOMIC DNA]</scope>
    <source>
        <strain evidence="2 3">S3.2.2.5</strain>
    </source>
</reference>
<organism evidence="2 3">
    <name type="scientific">Dictyobacter halimunensis</name>
    <dbReference type="NCBI Taxonomy" id="3026934"/>
    <lineage>
        <taxon>Bacteria</taxon>
        <taxon>Bacillati</taxon>
        <taxon>Chloroflexota</taxon>
        <taxon>Ktedonobacteria</taxon>
        <taxon>Ktedonobacterales</taxon>
        <taxon>Dictyobacteraceae</taxon>
        <taxon>Dictyobacter</taxon>
    </lineage>
</organism>
<proteinExistence type="predicted"/>
<protein>
    <submittedName>
        <fullName evidence="2">Uncharacterized protein</fullName>
    </submittedName>
</protein>